<gene>
    <name evidence="2" type="ORF">PISMIDRAFT_19487</name>
</gene>
<sequence length="374" mass="41663">MGPSGGGRDPPQYFFVPQPGSQISAKSKMNYTKKHTQEAVETSGNEAVHWEPYPQLTRDLLTWILQHPADRAVLFNETMDEKIQGKPHSRCKKDINAVIAETIFRHDRQYGESYAAHPAKFATAVASRLATLKNKYRQHASRFKSTGEGISPDDPNHRNLHEKVLAEFPFWDECDQLWHSNPAYNARVFNATPGTNRTVDFLSVVKHGGTTSVPASGSSQVRGQDDTMAKDLNYTCPPLDFSPVAERDSFGDELEQEDEEGEEEEEEEEEERTDEGQGWGQAMSEFPANPMLVDEPPWILDDHVTSHYPGNSTDTFLPLDTSIGSAKRQTPSWDSCSAFRKVPYPKSPLSIISTSTSTTSSSGLQHLAKTSKTS</sequence>
<dbReference type="AlphaFoldDB" id="A0A0C9YUI1"/>
<dbReference type="Proteomes" id="UP000054018">
    <property type="component" value="Unassembled WGS sequence"/>
</dbReference>
<evidence type="ECO:0000313" key="2">
    <source>
        <dbReference type="EMBL" id="KIK11478.1"/>
    </source>
</evidence>
<dbReference type="OrthoDB" id="2693027at2759"/>
<evidence type="ECO:0000256" key="1">
    <source>
        <dbReference type="SAM" id="MobiDB-lite"/>
    </source>
</evidence>
<dbReference type="HOGENOM" id="CLU_041175_5_0_1"/>
<protein>
    <submittedName>
        <fullName evidence="2">Uncharacterized protein</fullName>
    </submittedName>
</protein>
<accession>A0A0C9YUI1</accession>
<evidence type="ECO:0000313" key="3">
    <source>
        <dbReference type="Proteomes" id="UP000054018"/>
    </source>
</evidence>
<feature type="compositionally biased region" description="Polar residues" evidence="1">
    <location>
        <begin position="322"/>
        <end position="335"/>
    </location>
</feature>
<name>A0A0C9YUI1_9AGAM</name>
<dbReference type="EMBL" id="KN834207">
    <property type="protein sequence ID" value="KIK11478.1"/>
    <property type="molecule type" value="Genomic_DNA"/>
</dbReference>
<proteinExistence type="predicted"/>
<feature type="compositionally biased region" description="Acidic residues" evidence="1">
    <location>
        <begin position="251"/>
        <end position="273"/>
    </location>
</feature>
<organism evidence="2 3">
    <name type="scientific">Pisolithus microcarpus 441</name>
    <dbReference type="NCBI Taxonomy" id="765257"/>
    <lineage>
        <taxon>Eukaryota</taxon>
        <taxon>Fungi</taxon>
        <taxon>Dikarya</taxon>
        <taxon>Basidiomycota</taxon>
        <taxon>Agaricomycotina</taxon>
        <taxon>Agaricomycetes</taxon>
        <taxon>Agaricomycetidae</taxon>
        <taxon>Boletales</taxon>
        <taxon>Sclerodermatineae</taxon>
        <taxon>Pisolithaceae</taxon>
        <taxon>Pisolithus</taxon>
    </lineage>
</organism>
<keyword evidence="3" id="KW-1185">Reference proteome</keyword>
<feature type="compositionally biased region" description="Low complexity" evidence="1">
    <location>
        <begin position="350"/>
        <end position="362"/>
    </location>
</feature>
<reference evidence="3" key="2">
    <citation type="submission" date="2015-01" db="EMBL/GenBank/DDBJ databases">
        <title>Evolutionary Origins and Diversification of the Mycorrhizal Mutualists.</title>
        <authorList>
            <consortium name="DOE Joint Genome Institute"/>
            <consortium name="Mycorrhizal Genomics Consortium"/>
            <person name="Kohler A."/>
            <person name="Kuo A."/>
            <person name="Nagy L.G."/>
            <person name="Floudas D."/>
            <person name="Copeland A."/>
            <person name="Barry K.W."/>
            <person name="Cichocki N."/>
            <person name="Veneault-Fourrey C."/>
            <person name="LaButti K."/>
            <person name="Lindquist E.A."/>
            <person name="Lipzen A."/>
            <person name="Lundell T."/>
            <person name="Morin E."/>
            <person name="Murat C."/>
            <person name="Riley R."/>
            <person name="Ohm R."/>
            <person name="Sun H."/>
            <person name="Tunlid A."/>
            <person name="Henrissat B."/>
            <person name="Grigoriev I.V."/>
            <person name="Hibbett D.S."/>
            <person name="Martin F."/>
        </authorList>
    </citation>
    <scope>NUCLEOTIDE SEQUENCE [LARGE SCALE GENOMIC DNA]</scope>
    <source>
        <strain evidence="3">441</strain>
    </source>
</reference>
<reference evidence="2 3" key="1">
    <citation type="submission" date="2014-04" db="EMBL/GenBank/DDBJ databases">
        <authorList>
            <consortium name="DOE Joint Genome Institute"/>
            <person name="Kuo A."/>
            <person name="Kohler A."/>
            <person name="Costa M.D."/>
            <person name="Nagy L.G."/>
            <person name="Floudas D."/>
            <person name="Copeland A."/>
            <person name="Barry K.W."/>
            <person name="Cichocki N."/>
            <person name="Veneault-Fourrey C."/>
            <person name="LaButti K."/>
            <person name="Lindquist E.A."/>
            <person name="Lipzen A."/>
            <person name="Lundell T."/>
            <person name="Morin E."/>
            <person name="Murat C."/>
            <person name="Sun H."/>
            <person name="Tunlid A."/>
            <person name="Henrissat B."/>
            <person name="Grigoriev I.V."/>
            <person name="Hibbett D.S."/>
            <person name="Martin F."/>
            <person name="Nordberg H.P."/>
            <person name="Cantor M.N."/>
            <person name="Hua S.X."/>
        </authorList>
    </citation>
    <scope>NUCLEOTIDE SEQUENCE [LARGE SCALE GENOMIC DNA]</scope>
    <source>
        <strain evidence="2 3">441</strain>
    </source>
</reference>
<feature type="region of interest" description="Disordered" evidence="1">
    <location>
        <begin position="229"/>
        <end position="374"/>
    </location>
</feature>